<dbReference type="EMBL" id="QLMH01000008">
    <property type="protein sequence ID" value="RAK18827.1"/>
    <property type="molecule type" value="Genomic_DNA"/>
</dbReference>
<proteinExistence type="predicted"/>
<dbReference type="Gene3D" id="3.40.50.300">
    <property type="entry name" value="P-loop containing nucleotide triphosphate hydrolases"/>
    <property type="match status" value="1"/>
</dbReference>
<dbReference type="PANTHER" id="PTHR13696:SF52">
    <property type="entry name" value="PARA FAMILY PROTEIN CT_582"/>
    <property type="match status" value="1"/>
</dbReference>
<dbReference type="InterPro" id="IPR025669">
    <property type="entry name" value="AAA_dom"/>
</dbReference>
<accession>A0A327YEA2</accession>
<name>A0A327YEA2_9BACL</name>
<keyword evidence="3" id="KW-1185">Reference proteome</keyword>
<evidence type="ECO:0000259" key="1">
    <source>
        <dbReference type="Pfam" id="PF13614"/>
    </source>
</evidence>
<dbReference type="Proteomes" id="UP000248555">
    <property type="component" value="Unassembled WGS sequence"/>
</dbReference>
<reference evidence="2 3" key="1">
    <citation type="submission" date="2018-06" db="EMBL/GenBank/DDBJ databases">
        <title>Genomic Encyclopedia of Type Strains, Phase III (KMG-III): the genomes of soil and plant-associated and newly described type strains.</title>
        <authorList>
            <person name="Whitman W."/>
        </authorList>
    </citation>
    <scope>NUCLEOTIDE SEQUENCE [LARGE SCALE GENOMIC DNA]</scope>
    <source>
        <strain evidence="2 3">CGMCC 1.8979</strain>
    </source>
</reference>
<protein>
    <submittedName>
        <fullName evidence="2">Cellulose biosynthesis protein BcsQ</fullName>
    </submittedName>
</protein>
<dbReference type="RefSeq" id="WP_111645367.1">
    <property type="nucleotide sequence ID" value="NZ_QLMH01000008.1"/>
</dbReference>
<dbReference type="InterPro" id="IPR050678">
    <property type="entry name" value="DNA_Partitioning_ATPase"/>
</dbReference>
<dbReference type="PANTHER" id="PTHR13696">
    <property type="entry name" value="P-LOOP CONTAINING NUCLEOSIDE TRIPHOSPHATE HYDROLASE"/>
    <property type="match status" value="1"/>
</dbReference>
<feature type="domain" description="AAA" evidence="1">
    <location>
        <begin position="2"/>
        <end position="193"/>
    </location>
</feature>
<organism evidence="2 3">
    <name type="scientific">Paranoxybacillus vitaminiphilus</name>
    <dbReference type="NCBI Taxonomy" id="581036"/>
    <lineage>
        <taxon>Bacteria</taxon>
        <taxon>Bacillati</taxon>
        <taxon>Bacillota</taxon>
        <taxon>Bacilli</taxon>
        <taxon>Bacillales</taxon>
        <taxon>Anoxybacillaceae</taxon>
        <taxon>Paranoxybacillus</taxon>
    </lineage>
</organism>
<evidence type="ECO:0000313" key="2">
    <source>
        <dbReference type="EMBL" id="RAK18827.1"/>
    </source>
</evidence>
<evidence type="ECO:0000313" key="3">
    <source>
        <dbReference type="Proteomes" id="UP000248555"/>
    </source>
</evidence>
<dbReference type="InterPro" id="IPR027417">
    <property type="entry name" value="P-loop_NTPase"/>
</dbReference>
<dbReference type="CDD" id="cd02042">
    <property type="entry name" value="ParAB_family"/>
    <property type="match status" value="1"/>
</dbReference>
<comment type="caution">
    <text evidence="2">The sequence shown here is derived from an EMBL/GenBank/DDBJ whole genome shotgun (WGS) entry which is preliminary data.</text>
</comment>
<dbReference type="AlphaFoldDB" id="A0A327YEA2"/>
<dbReference type="Pfam" id="PF13614">
    <property type="entry name" value="AAA_31"/>
    <property type="match status" value="1"/>
</dbReference>
<dbReference type="OrthoDB" id="9791162at2"/>
<sequence>MTKVISLFNHKGGVSKTTTTFNLGWALADLGYRVIMVDGDPQCNLTGMALDFSGMDDFEVFYENNPGGNIKDALKPAFASQPILLQPVRCLEVTDRPNLFVLPGHVGFSEYDVPLGIAQEMTGSLQVTQNLPGSINYLLQETAKFYNADFVLIDMSPSINSINQNLFMLSDYFIIPCSPDYFCLMAIDSLCNVFPNWVDWGKRMKENRVYAEAYYPVPSTPPKFLGTISQRYRPRDKSPAKSFQKWIDKINERVQMKLVPTLRKLDMLIDIYDVQEDGVTPDYNLSYISDFNSLIAQSQKHKVAVFALTDEQIEQSGKILETQKGNREDFKQVFLELAQKIIDRTSK</sequence>
<dbReference type="SUPFAM" id="SSF52540">
    <property type="entry name" value="P-loop containing nucleoside triphosphate hydrolases"/>
    <property type="match status" value="1"/>
</dbReference>
<gene>
    <name evidence="2" type="ORF">B0I26_1082</name>
</gene>